<evidence type="ECO:0000313" key="3">
    <source>
        <dbReference type="EMBL" id="MBB4743467.1"/>
    </source>
</evidence>
<reference evidence="3 4" key="1">
    <citation type="submission" date="2020-08" db="EMBL/GenBank/DDBJ databases">
        <title>Sequencing the genomes of 1000 actinobacteria strains.</title>
        <authorList>
            <person name="Klenk H.-P."/>
        </authorList>
    </citation>
    <scope>NUCLEOTIDE SEQUENCE [LARGE SCALE GENOMIC DNA]</scope>
    <source>
        <strain evidence="3 4">DSM 45809</strain>
    </source>
</reference>
<evidence type="ECO:0000256" key="1">
    <source>
        <dbReference type="SAM" id="MobiDB-lite"/>
    </source>
</evidence>
<protein>
    <submittedName>
        <fullName evidence="3">Putative signal transduction protein with EAL and GGDEF domain</fullName>
    </submittedName>
</protein>
<keyword evidence="4" id="KW-1185">Reference proteome</keyword>
<dbReference type="InterPro" id="IPR001633">
    <property type="entry name" value="EAL_dom"/>
</dbReference>
<evidence type="ECO:0000313" key="4">
    <source>
        <dbReference type="Proteomes" id="UP000546162"/>
    </source>
</evidence>
<name>A0A7W7H4E9_9ACTN</name>
<comment type="caution">
    <text evidence="3">The sequence shown here is derived from an EMBL/GenBank/DDBJ whole genome shotgun (WGS) entry which is preliminary data.</text>
</comment>
<feature type="region of interest" description="Disordered" evidence="1">
    <location>
        <begin position="1"/>
        <end position="39"/>
    </location>
</feature>
<dbReference type="EMBL" id="JACHNB010000001">
    <property type="protein sequence ID" value="MBB4743467.1"/>
    <property type="molecule type" value="Genomic_DNA"/>
</dbReference>
<sequence>MTRAAEVLETVLSRERPTSRCSARSPSRPAPPDLRTVIEGSGTAAPRDAMRRLGCDLGQGYRLCRPVHPEDLLRTIDPPLPPEPGPRRAHG</sequence>
<dbReference type="SUPFAM" id="SSF141868">
    <property type="entry name" value="EAL domain-like"/>
    <property type="match status" value="1"/>
</dbReference>
<feature type="region of interest" description="Disordered" evidence="1">
    <location>
        <begin position="72"/>
        <end position="91"/>
    </location>
</feature>
<feature type="domain" description="EAL" evidence="2">
    <location>
        <begin position="1"/>
        <end position="80"/>
    </location>
</feature>
<dbReference type="AlphaFoldDB" id="A0A7W7H4E9"/>
<accession>A0A7W7H4E9</accession>
<dbReference type="Proteomes" id="UP000546162">
    <property type="component" value="Unassembled WGS sequence"/>
</dbReference>
<dbReference type="InterPro" id="IPR035919">
    <property type="entry name" value="EAL_sf"/>
</dbReference>
<dbReference type="Gene3D" id="3.20.20.450">
    <property type="entry name" value="EAL domain"/>
    <property type="match status" value="1"/>
</dbReference>
<organism evidence="3 4">
    <name type="scientific">Actinoplanes octamycinicus</name>
    <dbReference type="NCBI Taxonomy" id="135948"/>
    <lineage>
        <taxon>Bacteria</taxon>
        <taxon>Bacillati</taxon>
        <taxon>Actinomycetota</taxon>
        <taxon>Actinomycetes</taxon>
        <taxon>Micromonosporales</taxon>
        <taxon>Micromonosporaceae</taxon>
        <taxon>Actinoplanes</taxon>
    </lineage>
</organism>
<proteinExistence type="predicted"/>
<evidence type="ECO:0000259" key="2">
    <source>
        <dbReference type="PROSITE" id="PS50883"/>
    </source>
</evidence>
<dbReference type="PROSITE" id="PS50883">
    <property type="entry name" value="EAL"/>
    <property type="match status" value="1"/>
</dbReference>
<gene>
    <name evidence="3" type="ORF">BJY16_006926</name>
</gene>
<dbReference type="RefSeq" id="WP_185043740.1">
    <property type="nucleotide sequence ID" value="NZ_BAABFG010000005.1"/>
</dbReference>